<protein>
    <submittedName>
        <fullName evidence="1">Uncharacterized protein</fullName>
    </submittedName>
</protein>
<dbReference type="EMBL" id="FNFC01000010">
    <property type="protein sequence ID" value="SDJ86545.1"/>
    <property type="molecule type" value="Genomic_DNA"/>
</dbReference>
<sequence length="143" mass="16263">MEDEEGQIEVPPVSAAALRRALESQYRPRDVEDILDSLSGDDWDAVARHVSMEFDALGDQFHSDARHTREIWEPVEGEEGMFRCRVGSVDPQVGRLADTLQERLGEERPDELLERTARRMLAVSLNCCEHGRTTSCYIIGFEE</sequence>
<organism evidence="1 2">
    <name type="scientific">Halovenus aranensis</name>
    <dbReference type="NCBI Taxonomy" id="890420"/>
    <lineage>
        <taxon>Archaea</taxon>
        <taxon>Methanobacteriati</taxon>
        <taxon>Methanobacteriota</taxon>
        <taxon>Stenosarchaea group</taxon>
        <taxon>Halobacteria</taxon>
        <taxon>Halobacteriales</taxon>
        <taxon>Haloarculaceae</taxon>
        <taxon>Halovenus</taxon>
    </lineage>
</organism>
<dbReference type="Proteomes" id="UP000198856">
    <property type="component" value="Unassembled WGS sequence"/>
</dbReference>
<dbReference type="AlphaFoldDB" id="A0A1G8X9L3"/>
<keyword evidence="2" id="KW-1185">Reference proteome</keyword>
<dbReference type="RefSeq" id="WP_092703160.1">
    <property type="nucleotide sequence ID" value="NZ_FNFC01000010.1"/>
</dbReference>
<name>A0A1G8X9L3_9EURY</name>
<evidence type="ECO:0000313" key="1">
    <source>
        <dbReference type="EMBL" id="SDJ86545.1"/>
    </source>
</evidence>
<evidence type="ECO:0000313" key="2">
    <source>
        <dbReference type="Proteomes" id="UP000198856"/>
    </source>
</evidence>
<proteinExistence type="predicted"/>
<gene>
    <name evidence="1" type="ORF">SAMN05216226_110150</name>
</gene>
<accession>A0A1G8X9L3</accession>
<reference evidence="1 2" key="1">
    <citation type="submission" date="2016-10" db="EMBL/GenBank/DDBJ databases">
        <authorList>
            <person name="de Groot N.N."/>
        </authorList>
    </citation>
    <scope>NUCLEOTIDE SEQUENCE [LARGE SCALE GENOMIC DNA]</scope>
    <source>
        <strain evidence="1 2">IBRC-M10015</strain>
    </source>
</reference>